<keyword evidence="2 5" id="KW-0238">DNA-binding</keyword>
<keyword evidence="3" id="KW-0804">Transcription</keyword>
<accession>A0A543IS42</accession>
<dbReference type="InterPro" id="IPR000843">
    <property type="entry name" value="HTH_LacI"/>
</dbReference>
<organism evidence="5 6">
    <name type="scientific">Thermopolyspora flexuosa</name>
    <dbReference type="NCBI Taxonomy" id="103836"/>
    <lineage>
        <taxon>Bacteria</taxon>
        <taxon>Bacillati</taxon>
        <taxon>Actinomycetota</taxon>
        <taxon>Actinomycetes</taxon>
        <taxon>Streptosporangiales</taxon>
        <taxon>Streptosporangiaceae</taxon>
        <taxon>Thermopolyspora</taxon>
    </lineage>
</organism>
<dbReference type="PANTHER" id="PTHR30146">
    <property type="entry name" value="LACI-RELATED TRANSCRIPTIONAL REPRESSOR"/>
    <property type="match status" value="1"/>
</dbReference>
<feature type="domain" description="HTH lacI-type" evidence="4">
    <location>
        <begin position="5"/>
        <end position="59"/>
    </location>
</feature>
<dbReference type="Proteomes" id="UP000319213">
    <property type="component" value="Unassembled WGS sequence"/>
</dbReference>
<dbReference type="PROSITE" id="PS50932">
    <property type="entry name" value="HTH_LACI_2"/>
    <property type="match status" value="1"/>
</dbReference>
<keyword evidence="1" id="KW-0805">Transcription regulation</keyword>
<dbReference type="CDD" id="cd01392">
    <property type="entry name" value="HTH_LacI"/>
    <property type="match status" value="1"/>
</dbReference>
<dbReference type="GO" id="GO:0000976">
    <property type="term" value="F:transcription cis-regulatory region binding"/>
    <property type="evidence" value="ECO:0007669"/>
    <property type="project" value="TreeGrafter"/>
</dbReference>
<dbReference type="OrthoDB" id="3208777at2"/>
<comment type="caution">
    <text evidence="5">The sequence shown here is derived from an EMBL/GenBank/DDBJ whole genome shotgun (WGS) entry which is preliminary data.</text>
</comment>
<proteinExistence type="predicted"/>
<dbReference type="CDD" id="cd06267">
    <property type="entry name" value="PBP1_LacI_sugar_binding-like"/>
    <property type="match status" value="1"/>
</dbReference>
<sequence length="333" mass="34933">MAEQPTLAQVAAAAGVSPATASRVLTGSVRVSTSARRQVHEAISRLGYVRRRAPRGSSPRRSDRLVAAVVCDPIHRVFAEPFYARLLAAIEDALGKNGIATMVMSAAATTVSTVATPLVAGAVSGVLLVGARSGHPLAVTLAASGVPVRCIGRPPDGLEMPFIDVDNADGARQAAEHLLLQGRRHITMIGGSANLPAARQRIDGFRTRLNEAGVHDVPVAYGDFTHASGVHATRWLLQRMPNLDAIFAASDTMAAAAINVLRETGRKVPDDVAVIGFDDVPLARHTRPPLTTVRQPIEDLAAVGVRLLLSGISGSTPDQNPILPAELVVRESA</sequence>
<dbReference type="EMBL" id="VFPQ01000001">
    <property type="protein sequence ID" value="TQM73401.1"/>
    <property type="molecule type" value="Genomic_DNA"/>
</dbReference>
<evidence type="ECO:0000313" key="5">
    <source>
        <dbReference type="EMBL" id="TQM73401.1"/>
    </source>
</evidence>
<dbReference type="InterPro" id="IPR028082">
    <property type="entry name" value="Peripla_BP_I"/>
</dbReference>
<dbReference type="GO" id="GO:0003700">
    <property type="term" value="F:DNA-binding transcription factor activity"/>
    <property type="evidence" value="ECO:0007669"/>
    <property type="project" value="TreeGrafter"/>
</dbReference>
<gene>
    <name evidence="5" type="ORF">FHX40_0040</name>
</gene>
<evidence type="ECO:0000313" key="6">
    <source>
        <dbReference type="Proteomes" id="UP000319213"/>
    </source>
</evidence>
<dbReference type="Pfam" id="PF00356">
    <property type="entry name" value="LacI"/>
    <property type="match status" value="1"/>
</dbReference>
<keyword evidence="6" id="KW-1185">Reference proteome</keyword>
<dbReference type="PANTHER" id="PTHR30146:SF109">
    <property type="entry name" value="HTH-TYPE TRANSCRIPTIONAL REGULATOR GALS"/>
    <property type="match status" value="1"/>
</dbReference>
<dbReference type="AlphaFoldDB" id="A0A543IS42"/>
<evidence type="ECO:0000256" key="1">
    <source>
        <dbReference type="ARBA" id="ARBA00023015"/>
    </source>
</evidence>
<dbReference type="Gene3D" id="3.40.50.2300">
    <property type="match status" value="2"/>
</dbReference>
<dbReference type="Pfam" id="PF13377">
    <property type="entry name" value="Peripla_BP_3"/>
    <property type="match status" value="1"/>
</dbReference>
<dbReference type="InterPro" id="IPR010982">
    <property type="entry name" value="Lambda_DNA-bd_dom_sf"/>
</dbReference>
<evidence type="ECO:0000256" key="2">
    <source>
        <dbReference type="ARBA" id="ARBA00023125"/>
    </source>
</evidence>
<dbReference type="RefSeq" id="WP_142257710.1">
    <property type="nucleotide sequence ID" value="NZ_BMPV01000004.1"/>
</dbReference>
<dbReference type="Gene3D" id="1.10.260.40">
    <property type="entry name" value="lambda repressor-like DNA-binding domains"/>
    <property type="match status" value="1"/>
</dbReference>
<name>A0A543IS42_9ACTN</name>
<dbReference type="SUPFAM" id="SSF47413">
    <property type="entry name" value="lambda repressor-like DNA-binding domains"/>
    <property type="match status" value="1"/>
</dbReference>
<dbReference type="InterPro" id="IPR046335">
    <property type="entry name" value="LacI/GalR-like_sensor"/>
</dbReference>
<evidence type="ECO:0000259" key="4">
    <source>
        <dbReference type="PROSITE" id="PS50932"/>
    </source>
</evidence>
<dbReference type="SMART" id="SM00354">
    <property type="entry name" value="HTH_LACI"/>
    <property type="match status" value="1"/>
</dbReference>
<dbReference type="SUPFAM" id="SSF53822">
    <property type="entry name" value="Periplasmic binding protein-like I"/>
    <property type="match status" value="1"/>
</dbReference>
<protein>
    <submittedName>
        <fullName evidence="5">DNA-binding LacI/PurR family transcriptional regulator</fullName>
    </submittedName>
</protein>
<reference evidence="5 6" key="1">
    <citation type="submission" date="2019-06" db="EMBL/GenBank/DDBJ databases">
        <title>Sequencing the genomes of 1000 actinobacteria strains.</title>
        <authorList>
            <person name="Klenk H.-P."/>
        </authorList>
    </citation>
    <scope>NUCLEOTIDE SEQUENCE [LARGE SCALE GENOMIC DNA]</scope>
    <source>
        <strain evidence="5 6">DSM 43186</strain>
    </source>
</reference>
<evidence type="ECO:0000256" key="3">
    <source>
        <dbReference type="ARBA" id="ARBA00023163"/>
    </source>
</evidence>